<dbReference type="RefSeq" id="WP_066539386.1">
    <property type="nucleotide sequence ID" value="NZ_CAJTCQ010000005.1"/>
</dbReference>
<dbReference type="KEGG" id="amur:ADH66_14230"/>
<evidence type="ECO:0000256" key="2">
    <source>
        <dbReference type="SAM" id="Phobius"/>
    </source>
</evidence>
<dbReference type="Proteomes" id="UP000196710">
    <property type="component" value="Chromosome"/>
</dbReference>
<reference evidence="3" key="1">
    <citation type="journal article" date="2017" name="Genome Announc.">
        <title>High-Quality Whole-Genome Sequences of the Oligo-Mouse-Microbiota Bacterial Community.</title>
        <authorList>
            <person name="Garzetti D."/>
            <person name="Brugiroux S."/>
            <person name="Bunk B."/>
            <person name="Pukall R."/>
            <person name="McCoy K.D."/>
            <person name="Macpherson A.J."/>
            <person name="Stecher B."/>
        </authorList>
    </citation>
    <scope>NUCLEOTIDE SEQUENCE</scope>
    <source>
        <strain evidence="3">KB18</strain>
    </source>
</reference>
<proteinExistence type="predicted"/>
<reference evidence="4 6" key="3">
    <citation type="submission" date="2020-11" db="EMBL/GenBank/DDBJ databases">
        <title>Closed and high quality bacterial genomes of the OMM12 community.</title>
        <authorList>
            <person name="Marbouty M."/>
            <person name="Lamy-Besnier Q."/>
            <person name="Debarbieux L."/>
            <person name="Koszul R."/>
        </authorList>
    </citation>
    <scope>NUCLEOTIDE SEQUENCE [LARGE SCALE GENOMIC DNA]</scope>
    <source>
        <strain evidence="4 6">KB18</strain>
    </source>
</reference>
<evidence type="ECO:0000256" key="1">
    <source>
        <dbReference type="SAM" id="MobiDB-lite"/>
    </source>
</evidence>
<name>A0A1Z2XTD3_9FIRM</name>
<accession>A0A1Z2XTD3</accession>
<dbReference type="EMBL" id="CP021422">
    <property type="protein sequence ID" value="ASB41717.1"/>
    <property type="molecule type" value="Genomic_DNA"/>
</dbReference>
<evidence type="ECO:0000313" key="3">
    <source>
        <dbReference type="EMBL" id="ASB41717.1"/>
    </source>
</evidence>
<dbReference type="EMBL" id="CP065321">
    <property type="protein sequence ID" value="QQR30982.1"/>
    <property type="molecule type" value="Genomic_DNA"/>
</dbReference>
<reference evidence="5" key="2">
    <citation type="submission" date="2017-05" db="EMBL/GenBank/DDBJ databases">
        <title>Improved OligoMM genomes.</title>
        <authorList>
            <person name="Garzetti D."/>
        </authorList>
    </citation>
    <scope>NUCLEOTIDE SEQUENCE [LARGE SCALE GENOMIC DNA]</scope>
    <source>
        <strain evidence="5">KB18</strain>
    </source>
</reference>
<sequence length="127" mass="13683">MGKKAKFAVTFILVLAGTMILVAVLSAMTQDSPQAAADRYIQELHSAQQAKELSAPATGQQGISLFASLTGFMCIIATPLVGWLMIAKARRNSQRARERRINRRLQRAVTAAQGPSSFGPVSPKSRV</sequence>
<evidence type="ECO:0000313" key="6">
    <source>
        <dbReference type="Proteomes" id="UP000596035"/>
    </source>
</evidence>
<organism evidence="4 6">
    <name type="scientific">Acutalibacter muris</name>
    <dbReference type="NCBI Taxonomy" id="1796620"/>
    <lineage>
        <taxon>Bacteria</taxon>
        <taxon>Bacillati</taxon>
        <taxon>Bacillota</taxon>
        <taxon>Clostridia</taxon>
        <taxon>Eubacteriales</taxon>
        <taxon>Acutalibacteraceae</taxon>
        <taxon>Acutalibacter</taxon>
    </lineage>
</organism>
<feature type="compositionally biased region" description="Basic residues" evidence="1">
    <location>
        <begin position="93"/>
        <end position="106"/>
    </location>
</feature>
<dbReference type="Proteomes" id="UP000596035">
    <property type="component" value="Chromosome"/>
</dbReference>
<keyword evidence="2" id="KW-1133">Transmembrane helix</keyword>
<gene>
    <name evidence="3" type="ORF">ADH66_14230</name>
    <name evidence="4" type="ORF">I5Q82_04600</name>
</gene>
<feature type="region of interest" description="Disordered" evidence="1">
    <location>
        <begin position="93"/>
        <end position="127"/>
    </location>
</feature>
<keyword evidence="5" id="KW-1185">Reference proteome</keyword>
<keyword evidence="2" id="KW-0812">Transmembrane</keyword>
<feature type="transmembrane region" description="Helical" evidence="2">
    <location>
        <begin position="61"/>
        <end position="87"/>
    </location>
</feature>
<keyword evidence="2" id="KW-0472">Membrane</keyword>
<protein>
    <submittedName>
        <fullName evidence="4">Uncharacterized protein</fullName>
    </submittedName>
</protein>
<evidence type="ECO:0000313" key="4">
    <source>
        <dbReference type="EMBL" id="QQR30982.1"/>
    </source>
</evidence>
<evidence type="ECO:0000313" key="5">
    <source>
        <dbReference type="Proteomes" id="UP000196710"/>
    </source>
</evidence>
<dbReference type="AlphaFoldDB" id="A0A1Z2XTD3"/>